<organism evidence="3 4">
    <name type="scientific">Phaseolus vulgaris</name>
    <name type="common">Kidney bean</name>
    <name type="synonym">French bean</name>
    <dbReference type="NCBI Taxonomy" id="3885"/>
    <lineage>
        <taxon>Eukaryota</taxon>
        <taxon>Viridiplantae</taxon>
        <taxon>Streptophyta</taxon>
        <taxon>Embryophyta</taxon>
        <taxon>Tracheophyta</taxon>
        <taxon>Spermatophyta</taxon>
        <taxon>Magnoliopsida</taxon>
        <taxon>eudicotyledons</taxon>
        <taxon>Gunneridae</taxon>
        <taxon>Pentapetalae</taxon>
        <taxon>rosids</taxon>
        <taxon>fabids</taxon>
        <taxon>Fabales</taxon>
        <taxon>Fabaceae</taxon>
        <taxon>Papilionoideae</taxon>
        <taxon>50 kb inversion clade</taxon>
        <taxon>NPAAA clade</taxon>
        <taxon>indigoferoid/millettioid clade</taxon>
        <taxon>Phaseoleae</taxon>
        <taxon>Phaseolus</taxon>
    </lineage>
</organism>
<sequence length="98" mass="9136">MAKWCILLLLALAVVASARTIPSDATFGDQKNFLGYGFSGVGNNGLPFGGIGSGFDGGMGGPAGGLGGFGGPGGPGGPGGLGGLGVPGIGEGPSFSLP</sequence>
<protein>
    <submittedName>
        <fullName evidence="3">Uncharacterized protein</fullName>
    </submittedName>
</protein>
<evidence type="ECO:0000256" key="2">
    <source>
        <dbReference type="SAM" id="SignalP"/>
    </source>
</evidence>
<feature type="chain" id="PRO_5004756644" evidence="2">
    <location>
        <begin position="19"/>
        <end position="98"/>
    </location>
</feature>
<evidence type="ECO:0000313" key="3">
    <source>
        <dbReference type="EMBL" id="ESW16439.1"/>
    </source>
</evidence>
<evidence type="ECO:0000313" key="4">
    <source>
        <dbReference type="Proteomes" id="UP000000226"/>
    </source>
</evidence>
<dbReference type="PANTHER" id="PTHR34463">
    <property type="entry name" value="GLYCINE-RICH PROTEIN"/>
    <property type="match status" value="1"/>
</dbReference>
<feature type="region of interest" description="Disordered" evidence="1">
    <location>
        <begin position="66"/>
        <end position="98"/>
    </location>
</feature>
<feature type="compositionally biased region" description="Gly residues" evidence="1">
    <location>
        <begin position="66"/>
        <end position="91"/>
    </location>
</feature>
<dbReference type="PANTHER" id="PTHR34463:SF11">
    <property type="entry name" value="GLYCINE-RICH PROTEIN LIKE"/>
    <property type="match status" value="1"/>
</dbReference>
<dbReference type="AlphaFoldDB" id="V7BF04"/>
<dbReference type="Gramene" id="ESW16439">
    <property type="protein sequence ID" value="ESW16439"/>
    <property type="gene ID" value="PHAVU_007G156700g"/>
</dbReference>
<dbReference type="EMBL" id="CM002294">
    <property type="protein sequence ID" value="ESW16439.1"/>
    <property type="molecule type" value="Genomic_DNA"/>
</dbReference>
<reference evidence="4" key="1">
    <citation type="journal article" date="2014" name="Nat. Genet.">
        <title>A reference genome for common bean and genome-wide analysis of dual domestications.</title>
        <authorList>
            <person name="Schmutz J."/>
            <person name="McClean P.E."/>
            <person name="Mamidi S."/>
            <person name="Wu G.A."/>
            <person name="Cannon S.B."/>
            <person name="Grimwood J."/>
            <person name="Jenkins J."/>
            <person name="Shu S."/>
            <person name="Song Q."/>
            <person name="Chavarro C."/>
            <person name="Torres-Torres M."/>
            <person name="Geffroy V."/>
            <person name="Moghaddam S.M."/>
            <person name="Gao D."/>
            <person name="Abernathy B."/>
            <person name="Barry K."/>
            <person name="Blair M."/>
            <person name="Brick M.A."/>
            <person name="Chovatia M."/>
            <person name="Gepts P."/>
            <person name="Goodstein D.M."/>
            <person name="Gonzales M."/>
            <person name="Hellsten U."/>
            <person name="Hyten D.L."/>
            <person name="Jia G."/>
            <person name="Kelly J.D."/>
            <person name="Kudrna D."/>
            <person name="Lee R."/>
            <person name="Richard M.M."/>
            <person name="Miklas P.N."/>
            <person name="Osorno J.M."/>
            <person name="Rodrigues J."/>
            <person name="Thareau V."/>
            <person name="Urrea C.A."/>
            <person name="Wang M."/>
            <person name="Yu Y."/>
            <person name="Zhang M."/>
            <person name="Wing R.A."/>
            <person name="Cregan P.B."/>
            <person name="Rokhsar D.S."/>
            <person name="Jackson S.A."/>
        </authorList>
    </citation>
    <scope>NUCLEOTIDE SEQUENCE [LARGE SCALE GENOMIC DNA]</scope>
    <source>
        <strain evidence="4">cv. G19833</strain>
    </source>
</reference>
<evidence type="ECO:0000256" key="1">
    <source>
        <dbReference type="SAM" id="MobiDB-lite"/>
    </source>
</evidence>
<proteinExistence type="predicted"/>
<keyword evidence="4" id="KW-1185">Reference proteome</keyword>
<feature type="signal peptide" evidence="2">
    <location>
        <begin position="1"/>
        <end position="18"/>
    </location>
</feature>
<accession>V7BF04</accession>
<dbReference type="Proteomes" id="UP000000226">
    <property type="component" value="Chromosome 7"/>
</dbReference>
<dbReference type="OMA" id="WCIMVIL"/>
<gene>
    <name evidence="3" type="ORF">PHAVU_007G156700g</name>
</gene>
<keyword evidence="2" id="KW-0732">Signal</keyword>
<name>V7BF04_PHAVU</name>